<protein>
    <submittedName>
        <fullName evidence="2">Cilia- and flagella-associated protein 221-like</fullName>
    </submittedName>
</protein>
<dbReference type="RefSeq" id="XP_014663129.1">
    <property type="nucleotide sequence ID" value="XM_014807643.1"/>
</dbReference>
<dbReference type="InterPro" id="IPR029676">
    <property type="entry name" value="CFAP221"/>
</dbReference>
<accession>A0ABM1DT58</accession>
<dbReference type="Proteomes" id="UP000695022">
    <property type="component" value="Unplaced"/>
</dbReference>
<organism evidence="1 2">
    <name type="scientific">Priapulus caudatus</name>
    <name type="common">Priapulid worm</name>
    <dbReference type="NCBI Taxonomy" id="37621"/>
    <lineage>
        <taxon>Eukaryota</taxon>
        <taxon>Metazoa</taxon>
        <taxon>Ecdysozoa</taxon>
        <taxon>Scalidophora</taxon>
        <taxon>Priapulida</taxon>
        <taxon>Priapulimorpha</taxon>
        <taxon>Priapulimorphida</taxon>
        <taxon>Priapulidae</taxon>
        <taxon>Priapulus</taxon>
    </lineage>
</organism>
<evidence type="ECO:0000313" key="2">
    <source>
        <dbReference type="RefSeq" id="XP_014663129.1"/>
    </source>
</evidence>
<sequence length="548" mass="61799">MIPVAVAAKPVTMSKSKLMYKKNLQPLQAKISTEKKVDVIAISKDLYTVHAVNKILLHSSQFSKTKNNNGTTEKKSNRFQKEQLFEKKCQQAKDAERANRLKWQGRCEPDDRSTPEEVILEQQQQDWIKHKATRFQKSSCSLGNGTVRIVQRTRRVPHESRHINVDETFDVCSNDEWAQRHSALQTFQQCVKRVMLQLRAERRLIQIRPLVTRLKSGGGTAEKENNVLLSADNPSQLEVIELEHILSRNQMFSILPEFPLDSLPGPVDIGQEAVDLGHDFVPIKLPSLLHDLVLPHAIKVSHLDVGWRPSDVSGLKLPNFQTVTANPGEESLPADADSELQNLHHLQRETDTNSKINLDEIALENVPQSMLGQVKQHPLHIFNPLPGVQFFSGTRPFCVTDPDYAARPVDLAAGETKEVMSSLETWKSFDSVTFDTFSHIPRLTNVYLPQWSDPYDEMLLPRHPPPLLSVTSKEVRDASLSQCTLQAVDLTLDTVRGEFALPSKEAQEQTPLWGTVEARLAELCQHDGHSLADDYALIERALHLAPDK</sequence>
<proteinExistence type="predicted"/>
<name>A0ABM1DT58_PRICU</name>
<evidence type="ECO:0000313" key="1">
    <source>
        <dbReference type="Proteomes" id="UP000695022"/>
    </source>
</evidence>
<dbReference type="PANTHER" id="PTHR46500">
    <property type="entry name" value="CILIA- AND FLAGELLA-ASSOCIATED PROTEIN 221"/>
    <property type="match status" value="1"/>
</dbReference>
<reference evidence="2" key="1">
    <citation type="submission" date="2025-08" db="UniProtKB">
        <authorList>
            <consortium name="RefSeq"/>
        </authorList>
    </citation>
    <scope>IDENTIFICATION</scope>
</reference>
<dbReference type="GeneID" id="106805872"/>
<gene>
    <name evidence="2" type="primary">LOC106805872</name>
</gene>
<dbReference type="PANTHER" id="PTHR46500:SF1">
    <property type="entry name" value="CILIA- AND FLAGELLA-ASSOCIATED PROTEIN 221"/>
    <property type="match status" value="1"/>
</dbReference>
<keyword evidence="1" id="KW-1185">Reference proteome</keyword>